<dbReference type="PROSITE" id="PS50125">
    <property type="entry name" value="GUANYLATE_CYCLASE_2"/>
    <property type="match status" value="1"/>
</dbReference>
<name>A0ABQ8T6M0_PERAM</name>
<organism evidence="7 8">
    <name type="scientific">Periplaneta americana</name>
    <name type="common">American cockroach</name>
    <name type="synonym">Blatta americana</name>
    <dbReference type="NCBI Taxonomy" id="6978"/>
    <lineage>
        <taxon>Eukaryota</taxon>
        <taxon>Metazoa</taxon>
        <taxon>Ecdysozoa</taxon>
        <taxon>Arthropoda</taxon>
        <taxon>Hexapoda</taxon>
        <taxon>Insecta</taxon>
        <taxon>Pterygota</taxon>
        <taxon>Neoptera</taxon>
        <taxon>Polyneoptera</taxon>
        <taxon>Dictyoptera</taxon>
        <taxon>Blattodea</taxon>
        <taxon>Blattoidea</taxon>
        <taxon>Blattidae</taxon>
        <taxon>Blattinae</taxon>
        <taxon>Periplaneta</taxon>
    </lineage>
</organism>
<dbReference type="InterPro" id="IPR006600">
    <property type="entry name" value="HTH_CenpB_DNA-bd_dom"/>
</dbReference>
<evidence type="ECO:0000313" key="8">
    <source>
        <dbReference type="Proteomes" id="UP001148838"/>
    </source>
</evidence>
<dbReference type="InterPro" id="IPR050863">
    <property type="entry name" value="CenT-Element_Derived"/>
</dbReference>
<protein>
    <submittedName>
        <fullName evidence="7">Uncharacterized protein</fullName>
    </submittedName>
</protein>
<dbReference type="InterPro" id="IPR009057">
    <property type="entry name" value="Homeodomain-like_sf"/>
</dbReference>
<evidence type="ECO:0000256" key="4">
    <source>
        <dbReference type="ARBA" id="ARBA00023242"/>
    </source>
</evidence>
<reference evidence="7 8" key="1">
    <citation type="journal article" date="2022" name="Allergy">
        <title>Genome assembly and annotation of Periplaneta americana reveal a comprehensive cockroach allergen profile.</title>
        <authorList>
            <person name="Wang L."/>
            <person name="Xiong Q."/>
            <person name="Saelim N."/>
            <person name="Wang L."/>
            <person name="Nong W."/>
            <person name="Wan A.T."/>
            <person name="Shi M."/>
            <person name="Liu X."/>
            <person name="Cao Q."/>
            <person name="Hui J.H.L."/>
            <person name="Sookrung N."/>
            <person name="Leung T.F."/>
            <person name="Tungtrongchitr A."/>
            <person name="Tsui S.K.W."/>
        </authorList>
    </citation>
    <scope>NUCLEOTIDE SEQUENCE [LARGE SCALE GENOMIC DNA]</scope>
    <source>
        <strain evidence="7">PWHHKU_190912</strain>
    </source>
</reference>
<dbReference type="Pfam" id="PF03221">
    <property type="entry name" value="HTH_Tnp_Tc5"/>
    <property type="match status" value="1"/>
</dbReference>
<keyword evidence="8" id="KW-1185">Reference proteome</keyword>
<dbReference type="PROSITE" id="PS51253">
    <property type="entry name" value="HTH_CENPB"/>
    <property type="match status" value="1"/>
</dbReference>
<dbReference type="Gene3D" id="3.30.70.1230">
    <property type="entry name" value="Nucleotide cyclase"/>
    <property type="match status" value="1"/>
</dbReference>
<dbReference type="PANTHER" id="PTHR19303">
    <property type="entry name" value="TRANSPOSON"/>
    <property type="match status" value="1"/>
</dbReference>
<dbReference type="InterPro" id="IPR001054">
    <property type="entry name" value="A/G_cyclase"/>
</dbReference>
<dbReference type="InterPro" id="IPR029787">
    <property type="entry name" value="Nucleotide_cyclase"/>
</dbReference>
<comment type="subcellular location">
    <subcellularLocation>
        <location evidence="1">Nucleus</location>
    </subcellularLocation>
</comment>
<feature type="domain" description="HTH CENPB-type" evidence="6">
    <location>
        <begin position="61"/>
        <end position="132"/>
    </location>
</feature>
<dbReference type="SUPFAM" id="SSF46689">
    <property type="entry name" value="Homeodomain-like"/>
    <property type="match status" value="2"/>
</dbReference>
<evidence type="ECO:0000256" key="3">
    <source>
        <dbReference type="ARBA" id="ARBA00023239"/>
    </source>
</evidence>
<evidence type="ECO:0000259" key="5">
    <source>
        <dbReference type="PROSITE" id="PS50125"/>
    </source>
</evidence>
<dbReference type="Pfam" id="PF04218">
    <property type="entry name" value="CENP-B_N"/>
    <property type="match status" value="1"/>
</dbReference>
<dbReference type="SUPFAM" id="SSF55073">
    <property type="entry name" value="Nucleotide cyclase"/>
    <property type="match status" value="1"/>
</dbReference>
<gene>
    <name evidence="7" type="ORF">ANN_11768</name>
</gene>
<keyword evidence="2" id="KW-0238">DNA-binding</keyword>
<accession>A0ABQ8T6M0</accession>
<dbReference type="Gene3D" id="1.10.10.60">
    <property type="entry name" value="Homeodomain-like"/>
    <property type="match status" value="2"/>
</dbReference>
<sequence>MSQKRKRLSLKEKVDIVKHSKKEKLSVRELGTKFNVGKTQVSEILKSKNVILKSYTENANENTKKAFPEGLAIDNLTYEWFCRARANKMPLSGTLIREKALEIKKELGYSNFKASGGWLDKFQSRYNISYKIVCGESASVDPEIAPDWKTDEPREFNLPTLPQRCIIYVPETLLRKYSVHSEEYLPIRTRPADGGSVGGSHDEICANDDVNSSVVSVKNYVVSVKCVVSVKKYVVSVKCAVVFVQLSKPIKSPALYGVSAVLAHTENFRNADSRFLHCWATGHMRNVKVKNQGRIYSQSRLTVIVNTTEVVSIVRSRNMFAFSSDERAFNIESYFRTVQVNCHCRRWSAITNTVLSEDPIVDESVKNHACTSTPNYLLLRFQFLTTLRNRHQALLSIPHHRKSLYSPSYTVEIPRLWNSLPNDVSDCRTLSQFKIKLDNFVLVNVFRYVQQKTNSPVDMRVGIHTGAVLAGVLGQRQWQFDVYSKDVELANKMESSGLPGAEQSDGITVFRISPMESLMLHRCRTGAISLQRTEISQNFASVAQTTTYTVVMTTIDPSSSFVPISLQRDVIVVHRSGEIRNTLEVSFNPKILH</sequence>
<dbReference type="SMART" id="SM00674">
    <property type="entry name" value="CENPB"/>
    <property type="match status" value="1"/>
</dbReference>
<feature type="domain" description="Guanylate cyclase" evidence="5">
    <location>
        <begin position="454"/>
        <end position="494"/>
    </location>
</feature>
<keyword evidence="4" id="KW-0539">Nucleus</keyword>
<dbReference type="PANTHER" id="PTHR19303:SF73">
    <property type="entry name" value="PROTEIN PDC2"/>
    <property type="match status" value="1"/>
</dbReference>
<dbReference type="Pfam" id="PF00211">
    <property type="entry name" value="Guanylate_cyc"/>
    <property type="match status" value="1"/>
</dbReference>
<evidence type="ECO:0000256" key="2">
    <source>
        <dbReference type="ARBA" id="ARBA00023125"/>
    </source>
</evidence>
<evidence type="ECO:0000259" key="6">
    <source>
        <dbReference type="PROSITE" id="PS51253"/>
    </source>
</evidence>
<evidence type="ECO:0000313" key="7">
    <source>
        <dbReference type="EMBL" id="KAJ4441908.1"/>
    </source>
</evidence>
<keyword evidence="3" id="KW-0456">Lyase</keyword>
<evidence type="ECO:0000256" key="1">
    <source>
        <dbReference type="ARBA" id="ARBA00004123"/>
    </source>
</evidence>
<dbReference type="InterPro" id="IPR007889">
    <property type="entry name" value="HTH_Psq"/>
</dbReference>
<dbReference type="Proteomes" id="UP001148838">
    <property type="component" value="Unassembled WGS sequence"/>
</dbReference>
<dbReference type="EMBL" id="JAJSOF020000015">
    <property type="protein sequence ID" value="KAJ4441908.1"/>
    <property type="molecule type" value="Genomic_DNA"/>
</dbReference>
<comment type="caution">
    <text evidence="7">The sequence shown here is derived from an EMBL/GenBank/DDBJ whole genome shotgun (WGS) entry which is preliminary data.</text>
</comment>
<proteinExistence type="predicted"/>